<gene>
    <name evidence="3" type="ORF">MGU_00465</name>
</gene>
<feature type="coiled-coil region" evidence="1">
    <location>
        <begin position="369"/>
        <end position="396"/>
    </location>
</feature>
<evidence type="ECO:0000256" key="1">
    <source>
        <dbReference type="SAM" id="Coils"/>
    </source>
</evidence>
<dbReference type="Proteomes" id="UP000031192">
    <property type="component" value="Unassembled WGS sequence"/>
</dbReference>
<dbReference type="EMBL" id="AZNH01000001">
    <property type="protein sequence ID" value="KID92876.1"/>
    <property type="molecule type" value="Genomic_DNA"/>
</dbReference>
<evidence type="ECO:0000313" key="4">
    <source>
        <dbReference type="Proteomes" id="UP000031192"/>
    </source>
</evidence>
<proteinExistence type="predicted"/>
<evidence type="ECO:0000256" key="2">
    <source>
        <dbReference type="SAM" id="MobiDB-lite"/>
    </source>
</evidence>
<organism evidence="3 4">
    <name type="scientific">Metarhizium guizhouense (strain ARSEF 977)</name>
    <dbReference type="NCBI Taxonomy" id="1276136"/>
    <lineage>
        <taxon>Eukaryota</taxon>
        <taxon>Fungi</taxon>
        <taxon>Dikarya</taxon>
        <taxon>Ascomycota</taxon>
        <taxon>Pezizomycotina</taxon>
        <taxon>Sordariomycetes</taxon>
        <taxon>Hypocreomycetidae</taxon>
        <taxon>Hypocreales</taxon>
        <taxon>Clavicipitaceae</taxon>
        <taxon>Metarhizium</taxon>
    </lineage>
</organism>
<feature type="coiled-coil region" evidence="1">
    <location>
        <begin position="706"/>
        <end position="733"/>
    </location>
</feature>
<dbReference type="HOGENOM" id="CLU_009047_0_0_1"/>
<keyword evidence="4" id="KW-1185">Reference proteome</keyword>
<feature type="region of interest" description="Disordered" evidence="2">
    <location>
        <begin position="52"/>
        <end position="143"/>
    </location>
</feature>
<protein>
    <submittedName>
        <fullName evidence="3">Uncharacterized protein</fullName>
    </submittedName>
</protein>
<sequence>MSPKAPVAHTDKAPYFSSTVMNTVDQCPVQEDPGFLWQHQALNRPKINDFAGKQQEKKPGQAKHRLPNLPISAQASPKKQSDELPILLNARYSKDNSRGDRPTNITNIRKDQCQPRPSSVSTCGDLEGPYRVTPNKSRHPVSDEHHELIPQPEEIFGANAYDGAFAHRSGSRTSNISRKRSGVNKHRSQQEPGRKKMLMQQVAQYWNECISIAEEEKAQARLEIDQLREDLRRQYAKLTEARHQLDNEQAGRKDSEQKLKHSEEKVAEVLLENTTLSQRLSTMQEELRSTKERDAILTEKSRTYRTKLNEAILEQQRLFLQAKEFYHDSIQKLRQENETRVAESKAIETALTNSREKREQMRHCLDELRSGLEKEVEARGEEIARLQERISAQEQALCTERQISSDLRNQIMSVKPLQSDEAQDLVNTVKSLHESISANTVDQAQQLELSESVCRRLQNLEVLVKGLASHASKEIGISSLVESLHELISTDVFSALTDIGGAQSCTYETLVGIRNGCQAELEFMRTALGDLTKQQTNMQDQFAAEIYDSIRKLDTVHGDVTSNRELCQHIGEEMTTWFTKERDVVNAERDSWKKDVLRLLNEGNDRTEDLEKIVIASGHTCLSKLDSLNTTMATRDDETKAAWQQIIDRVQTSLDQNLHLERLNAGHSPEETQRILASLEGLVVSISEHLVRSEARVANQGKLSQHDEQNDAAASLQDKILQLEKEVSKTTDLQKRWHSDIQIVDSIRSKLKTLQQLPSQIDGCSEQLAKFSRVSSMLDSASTDLGKQETWVKQQLGINLPQVNSNVVTPPRTIDQLQLGQLMDPNYNQSENSKNDRVISTENDEILTTQNSNSEFGPKRVQVQSPTEAYSPSSPPSIEQEQKRRRIAMAVRPILKANSLFSSQESITAQHQNNETETELGPILESRKTTTTISSASAASQKIIADISSGFVTDKSEETFFNLPRVTDFQPHLKVVPSQVISQKRKFKLDGGECPKLKRVKLISDLKNEISIEDPAMSLWKDKDLEGTKNRTKQLGQTQDRKLYSDPEIIHSDGIKLHQASQ</sequence>
<feature type="coiled-coil region" evidence="1">
    <location>
        <begin position="210"/>
        <end position="293"/>
    </location>
</feature>
<feature type="compositionally biased region" description="Basic and acidic residues" evidence="2">
    <location>
        <begin position="92"/>
        <end position="101"/>
    </location>
</feature>
<dbReference type="AlphaFoldDB" id="A0A0B4HRR2"/>
<dbReference type="OrthoDB" id="4848543at2759"/>
<evidence type="ECO:0000313" key="3">
    <source>
        <dbReference type="EMBL" id="KID92876.1"/>
    </source>
</evidence>
<accession>A0A0B4HRR2</accession>
<keyword evidence="1" id="KW-0175">Coiled coil</keyword>
<feature type="compositionally biased region" description="Basic residues" evidence="2">
    <location>
        <begin position="177"/>
        <end position="187"/>
    </location>
</feature>
<comment type="caution">
    <text evidence="3">The sequence shown here is derived from an EMBL/GenBank/DDBJ whole genome shotgun (WGS) entry which is preliminary data.</text>
</comment>
<feature type="region of interest" description="Disordered" evidence="2">
    <location>
        <begin position="848"/>
        <end position="884"/>
    </location>
</feature>
<feature type="region of interest" description="Disordered" evidence="2">
    <location>
        <begin position="166"/>
        <end position="196"/>
    </location>
</feature>
<reference evidence="3 4" key="1">
    <citation type="journal article" date="2014" name="Proc. Natl. Acad. Sci. U.S.A.">
        <title>Trajectory and genomic determinants of fungal-pathogen speciation and host adaptation.</title>
        <authorList>
            <person name="Hu X."/>
            <person name="Xiao G."/>
            <person name="Zheng P."/>
            <person name="Shang Y."/>
            <person name="Su Y."/>
            <person name="Zhang X."/>
            <person name="Liu X."/>
            <person name="Zhan S."/>
            <person name="St Leger R.J."/>
            <person name="Wang C."/>
        </authorList>
    </citation>
    <scope>NUCLEOTIDE SEQUENCE [LARGE SCALE GENOMIC DNA]</scope>
    <source>
        <strain evidence="3 4">ARSEF 977</strain>
    </source>
</reference>
<name>A0A0B4HRR2_METGA</name>